<protein>
    <submittedName>
        <fullName evidence="2">45427_t:CDS:1</fullName>
    </submittedName>
</protein>
<gene>
    <name evidence="2" type="ORF">GMARGA_LOCUS41925</name>
</gene>
<dbReference type="Proteomes" id="UP000789901">
    <property type="component" value="Unassembled WGS sequence"/>
</dbReference>
<feature type="compositionally biased region" description="Polar residues" evidence="1">
    <location>
        <begin position="85"/>
        <end position="96"/>
    </location>
</feature>
<dbReference type="EMBL" id="CAJVQB010120041">
    <property type="protein sequence ID" value="CAG8853104.1"/>
    <property type="molecule type" value="Genomic_DNA"/>
</dbReference>
<keyword evidence="3" id="KW-1185">Reference proteome</keyword>
<feature type="compositionally biased region" description="Basic and acidic residues" evidence="1">
    <location>
        <begin position="49"/>
        <end position="76"/>
    </location>
</feature>
<proteinExistence type="predicted"/>
<feature type="region of interest" description="Disordered" evidence="1">
    <location>
        <begin position="38"/>
        <end position="96"/>
    </location>
</feature>
<feature type="non-terminal residue" evidence="2">
    <location>
        <position position="1"/>
    </location>
</feature>
<organism evidence="2 3">
    <name type="scientific">Gigaspora margarita</name>
    <dbReference type="NCBI Taxonomy" id="4874"/>
    <lineage>
        <taxon>Eukaryota</taxon>
        <taxon>Fungi</taxon>
        <taxon>Fungi incertae sedis</taxon>
        <taxon>Mucoromycota</taxon>
        <taxon>Glomeromycotina</taxon>
        <taxon>Glomeromycetes</taxon>
        <taxon>Diversisporales</taxon>
        <taxon>Gigasporaceae</taxon>
        <taxon>Gigaspora</taxon>
    </lineage>
</organism>
<sequence>KQFKEEDIYVKQPEATIETGINSKKEAKEVSIESPLGCQAGDIVQSESAVEKIEESKHEEEKDGQEKVKSRSKEEYNEIGEYRYSVSTSNKEGNVK</sequence>
<accession>A0ABN7XFU0</accession>
<reference evidence="2 3" key="1">
    <citation type="submission" date="2021-06" db="EMBL/GenBank/DDBJ databases">
        <authorList>
            <person name="Kallberg Y."/>
            <person name="Tangrot J."/>
            <person name="Rosling A."/>
        </authorList>
    </citation>
    <scope>NUCLEOTIDE SEQUENCE [LARGE SCALE GENOMIC DNA]</scope>
    <source>
        <strain evidence="2 3">120-4 pot B 10/14</strain>
    </source>
</reference>
<evidence type="ECO:0000313" key="3">
    <source>
        <dbReference type="Proteomes" id="UP000789901"/>
    </source>
</evidence>
<name>A0ABN7XFU0_GIGMA</name>
<evidence type="ECO:0000313" key="2">
    <source>
        <dbReference type="EMBL" id="CAG8853104.1"/>
    </source>
</evidence>
<feature type="non-terminal residue" evidence="2">
    <location>
        <position position="96"/>
    </location>
</feature>
<evidence type="ECO:0000256" key="1">
    <source>
        <dbReference type="SAM" id="MobiDB-lite"/>
    </source>
</evidence>
<comment type="caution">
    <text evidence="2">The sequence shown here is derived from an EMBL/GenBank/DDBJ whole genome shotgun (WGS) entry which is preliminary data.</text>
</comment>